<evidence type="ECO:0000313" key="9">
    <source>
        <dbReference type="RefSeq" id="XP_030760884.1"/>
    </source>
</evidence>
<evidence type="ECO:0000256" key="5">
    <source>
        <dbReference type="ARBA" id="ARBA00023049"/>
    </source>
</evidence>
<dbReference type="KEGG" id="soy:115885990"/>
<dbReference type="GO" id="GO:0004222">
    <property type="term" value="F:metalloendopeptidase activity"/>
    <property type="evidence" value="ECO:0007669"/>
    <property type="project" value="InterPro"/>
</dbReference>
<gene>
    <name evidence="9" type="primary">LOC115885990</name>
</gene>
<dbReference type="GO" id="GO:0046872">
    <property type="term" value="F:metal ion binding"/>
    <property type="evidence" value="ECO:0007669"/>
    <property type="project" value="UniProtKB-KW"/>
</dbReference>
<feature type="region of interest" description="Disordered" evidence="7">
    <location>
        <begin position="1"/>
        <end position="33"/>
    </location>
</feature>
<keyword evidence="4 6" id="KW-0378">Hydrolase</keyword>
<accession>A0A6J2YCH9</accession>
<dbReference type="EC" id="3.4.24.-" evidence="6"/>
<keyword evidence="2 6" id="KW-0645">Protease</keyword>
<dbReference type="OrthoDB" id="285308at2759"/>
<evidence type="ECO:0000313" key="8">
    <source>
        <dbReference type="Proteomes" id="UP000504635"/>
    </source>
</evidence>
<dbReference type="PANTHER" id="PTHR21711">
    <property type="entry name" value="MITOCHONDRIAL INNER MEMBRANE PROTEASE"/>
    <property type="match status" value="1"/>
</dbReference>
<name>A0A6J2YCH9_SITOR</name>
<evidence type="ECO:0000256" key="3">
    <source>
        <dbReference type="ARBA" id="ARBA00022723"/>
    </source>
</evidence>
<organism evidence="8 9">
    <name type="scientific">Sitophilus oryzae</name>
    <name type="common">Rice weevil</name>
    <name type="synonym">Curculio oryzae</name>
    <dbReference type="NCBI Taxonomy" id="7048"/>
    <lineage>
        <taxon>Eukaryota</taxon>
        <taxon>Metazoa</taxon>
        <taxon>Ecdysozoa</taxon>
        <taxon>Arthropoda</taxon>
        <taxon>Hexapoda</taxon>
        <taxon>Insecta</taxon>
        <taxon>Pterygota</taxon>
        <taxon>Neoptera</taxon>
        <taxon>Endopterygota</taxon>
        <taxon>Coleoptera</taxon>
        <taxon>Polyphaga</taxon>
        <taxon>Cucujiformia</taxon>
        <taxon>Curculionidae</taxon>
        <taxon>Dryophthorinae</taxon>
        <taxon>Sitophilus</taxon>
    </lineage>
</organism>
<keyword evidence="3 6" id="KW-0479">Metal-binding</keyword>
<dbReference type="GO" id="GO:0034982">
    <property type="term" value="P:mitochondrial protein processing"/>
    <property type="evidence" value="ECO:0007669"/>
    <property type="project" value="TreeGrafter"/>
</dbReference>
<keyword evidence="5 6" id="KW-0482">Metalloprotease</keyword>
<dbReference type="PANTHER" id="PTHR21711:SF0">
    <property type="entry name" value="MITOCHONDRIAL INNER MEMBRANE PROTEASE ATP23 HOMOLOG"/>
    <property type="match status" value="1"/>
</dbReference>
<evidence type="ECO:0000256" key="7">
    <source>
        <dbReference type="SAM" id="MobiDB-lite"/>
    </source>
</evidence>
<dbReference type="FunCoup" id="A0A6J2YCH9">
    <property type="interactions" value="1210"/>
</dbReference>
<evidence type="ECO:0000256" key="4">
    <source>
        <dbReference type="ARBA" id="ARBA00022801"/>
    </source>
</evidence>
<feature type="compositionally biased region" description="Acidic residues" evidence="7">
    <location>
        <begin position="1"/>
        <end position="10"/>
    </location>
</feature>
<evidence type="ECO:0000256" key="2">
    <source>
        <dbReference type="ARBA" id="ARBA00022670"/>
    </source>
</evidence>
<dbReference type="Proteomes" id="UP000504635">
    <property type="component" value="Unplaced"/>
</dbReference>
<dbReference type="InterPro" id="IPR019165">
    <property type="entry name" value="Peptidase_M76_ATP23"/>
</dbReference>
<dbReference type="GO" id="GO:0005739">
    <property type="term" value="C:mitochondrion"/>
    <property type="evidence" value="ECO:0007669"/>
    <property type="project" value="GOC"/>
</dbReference>
<dbReference type="GeneID" id="115885990"/>
<dbReference type="InParanoid" id="A0A6J2YCH9"/>
<evidence type="ECO:0000256" key="6">
    <source>
        <dbReference type="RuleBase" id="RU364057"/>
    </source>
</evidence>
<sequence>MTFVDLEDVPESSKQDTNKKESTPVDRNTGQWGYDLYPERRQEKKPTPLTHYILGKGSENLEKIKCERGVYRCFKESPIVKLMLGALKSSGCPVDIRRHISCEECSLEVSGGFDPVLNQVVICHNNASKEGIIQGVLLHEMVHMFDFCRNNLDFKNIDHLACTEIRAANLAHCSFMSAWVNGDTSIFNMKATHQNCVKNKALTSMLAVRNITQNEAINAIERVFDRCYNDLEPLGRRLRRSSNDMTKAYEDGIYYGYVDS</sequence>
<protein>
    <recommendedName>
        <fullName evidence="6">Mitochondrial inner membrane protease ATP23</fullName>
        <ecNumber evidence="6">3.4.24.-</ecNumber>
    </recommendedName>
</protein>
<comment type="similarity">
    <text evidence="1 6">Belongs to the peptidase M76 family.</text>
</comment>
<evidence type="ECO:0000256" key="1">
    <source>
        <dbReference type="ARBA" id="ARBA00009915"/>
    </source>
</evidence>
<reference evidence="9" key="1">
    <citation type="submission" date="2025-08" db="UniProtKB">
        <authorList>
            <consortium name="RefSeq"/>
        </authorList>
    </citation>
    <scope>IDENTIFICATION</scope>
    <source>
        <tissue evidence="9">Gonads</tissue>
    </source>
</reference>
<keyword evidence="8" id="KW-1185">Reference proteome</keyword>
<proteinExistence type="inferred from homology"/>
<dbReference type="AlphaFoldDB" id="A0A6J2YCH9"/>
<dbReference type="Pfam" id="PF09768">
    <property type="entry name" value="Peptidase_M76"/>
    <property type="match status" value="1"/>
</dbReference>
<dbReference type="GO" id="GO:0033615">
    <property type="term" value="P:mitochondrial proton-transporting ATP synthase complex assembly"/>
    <property type="evidence" value="ECO:0007669"/>
    <property type="project" value="TreeGrafter"/>
</dbReference>
<dbReference type="RefSeq" id="XP_030760884.1">
    <property type="nucleotide sequence ID" value="XM_030905024.1"/>
</dbReference>
<feature type="compositionally biased region" description="Basic and acidic residues" evidence="7">
    <location>
        <begin position="11"/>
        <end position="24"/>
    </location>
</feature>